<evidence type="ECO:0000256" key="5">
    <source>
        <dbReference type="ARBA" id="ARBA00023242"/>
    </source>
</evidence>
<feature type="region of interest" description="Disordered" evidence="6">
    <location>
        <begin position="10"/>
        <end position="59"/>
    </location>
</feature>
<dbReference type="GO" id="GO:0005634">
    <property type="term" value="C:nucleus"/>
    <property type="evidence" value="ECO:0007669"/>
    <property type="project" value="UniProtKB-SubCell"/>
</dbReference>
<dbReference type="PANTHER" id="PTHR31845">
    <property type="entry name" value="FINGER DOMAIN PROTEIN, PUTATIVE-RELATED"/>
    <property type="match status" value="1"/>
</dbReference>
<keyword evidence="2" id="KW-0805">Transcription regulation</keyword>
<name>A0A8A3P031_9HELO</name>
<dbReference type="CDD" id="cd12148">
    <property type="entry name" value="fungal_TF_MHR"/>
    <property type="match status" value="1"/>
</dbReference>
<organism evidence="8 9">
    <name type="scientific">Monilinia vaccinii-corymbosi</name>
    <dbReference type="NCBI Taxonomy" id="61207"/>
    <lineage>
        <taxon>Eukaryota</taxon>
        <taxon>Fungi</taxon>
        <taxon>Dikarya</taxon>
        <taxon>Ascomycota</taxon>
        <taxon>Pezizomycotina</taxon>
        <taxon>Leotiomycetes</taxon>
        <taxon>Helotiales</taxon>
        <taxon>Sclerotiniaceae</taxon>
        <taxon>Monilinia</taxon>
    </lineage>
</organism>
<evidence type="ECO:0000313" key="9">
    <source>
        <dbReference type="Proteomes" id="UP000672032"/>
    </source>
</evidence>
<protein>
    <recommendedName>
        <fullName evidence="7">Xylanolytic transcriptional activator regulatory domain-containing protein</fullName>
    </recommendedName>
</protein>
<evidence type="ECO:0000313" key="8">
    <source>
        <dbReference type="EMBL" id="QSZ31255.1"/>
    </source>
</evidence>
<evidence type="ECO:0000256" key="1">
    <source>
        <dbReference type="ARBA" id="ARBA00004123"/>
    </source>
</evidence>
<sequence>MNIQIKRNIQRDNAQIRSAPISKQSDLPPNAIHEVGRPISPHPPLRGQVDAPESPPEIAQSWGKEGLQQAERLIKEVKFEDFSMENVLSIPYFLIPRSAPMRSPIPGVDKFNDPIACNILSFPVALGLFERSHADNLLGTVFTRGTKSTETVQAILIFTHWKEPAEIRTWLLVGYAIRMSIELGWHELEPVSHKPRTARDEISIREARNIERTWLLLFLYDRGLSLQLDKPCMLDQNNLISKGSEWYQEKYAVPGGDMVLSAFVRLRLISTEIIELASSMELEALKPRSENLSKLLNTEINIWEKDWLPKFENAETVAPPHRFLVNFYSSHLRLLLNSYTLQHSLKFPNKGVAISKFALWKCSSSAIDMLDKISNFIGPLKQLYFVQDSVHEMTAYAAIFLIKLLVALPKNFRSGLETQSLQAILLSSESFSRQCATQMTGCAIQARFLKNLVDEYQRFKSENSNESRDLSINSHHSNTPMARDDLQNRMNTDINNNHQVPGNMQNYQGARDFTDNNSTNGSATDLSTDFINDNETWEEMLIDDGFWMYGANTLSDNTVQYYNEQSNPELTYWPEYLAI</sequence>
<keyword evidence="4" id="KW-0804">Transcription</keyword>
<dbReference type="PANTHER" id="PTHR31845:SF17">
    <property type="entry name" value="ZN(II)2CYS6 TRANSCRIPTION FACTOR (EUROFUNG)"/>
    <property type="match status" value="1"/>
</dbReference>
<keyword evidence="5" id="KW-0539">Nucleus</keyword>
<dbReference type="InterPro" id="IPR007219">
    <property type="entry name" value="XnlR_reg_dom"/>
</dbReference>
<gene>
    <name evidence="8" type="ORF">DSL72_000818</name>
</gene>
<comment type="subcellular location">
    <subcellularLocation>
        <location evidence="1">Nucleus</location>
    </subcellularLocation>
</comment>
<evidence type="ECO:0000259" key="7">
    <source>
        <dbReference type="SMART" id="SM00906"/>
    </source>
</evidence>
<evidence type="ECO:0000256" key="4">
    <source>
        <dbReference type="ARBA" id="ARBA00023163"/>
    </source>
</evidence>
<reference evidence="8" key="1">
    <citation type="submission" date="2020-10" db="EMBL/GenBank/DDBJ databases">
        <title>Genome Sequence of Monilinia vaccinii-corymbosi Sheds Light on Mummy Berry Disease Infection of Blueberry and Mating Type.</title>
        <authorList>
            <person name="Yow A.G."/>
            <person name="Zhang Y."/>
            <person name="Bansal K."/>
            <person name="Eacker S.M."/>
            <person name="Sullivan S."/>
            <person name="Liachko I."/>
            <person name="Cubeta M.A."/>
            <person name="Rollins J.A."/>
            <person name="Ashrafi H."/>
        </authorList>
    </citation>
    <scope>NUCLEOTIDE SEQUENCE</scope>
    <source>
        <strain evidence="8">RL-1</strain>
    </source>
</reference>
<proteinExistence type="predicted"/>
<dbReference type="GO" id="GO:0000976">
    <property type="term" value="F:transcription cis-regulatory region binding"/>
    <property type="evidence" value="ECO:0007669"/>
    <property type="project" value="TreeGrafter"/>
</dbReference>
<dbReference type="InterPro" id="IPR051089">
    <property type="entry name" value="prtT"/>
</dbReference>
<dbReference type="Proteomes" id="UP000672032">
    <property type="component" value="Chromosome 2"/>
</dbReference>
<dbReference type="GO" id="GO:0000981">
    <property type="term" value="F:DNA-binding transcription factor activity, RNA polymerase II-specific"/>
    <property type="evidence" value="ECO:0007669"/>
    <property type="project" value="TreeGrafter"/>
</dbReference>
<evidence type="ECO:0000256" key="6">
    <source>
        <dbReference type="SAM" id="MobiDB-lite"/>
    </source>
</evidence>
<evidence type="ECO:0000256" key="3">
    <source>
        <dbReference type="ARBA" id="ARBA00023125"/>
    </source>
</evidence>
<keyword evidence="3" id="KW-0238">DNA-binding</keyword>
<dbReference type="AlphaFoldDB" id="A0A8A3P031"/>
<feature type="domain" description="Xylanolytic transcriptional activator regulatory" evidence="7">
    <location>
        <begin position="169"/>
        <end position="250"/>
    </location>
</feature>
<dbReference type="EMBL" id="CP063406">
    <property type="protein sequence ID" value="QSZ31255.1"/>
    <property type="molecule type" value="Genomic_DNA"/>
</dbReference>
<evidence type="ECO:0000256" key="2">
    <source>
        <dbReference type="ARBA" id="ARBA00023015"/>
    </source>
</evidence>
<keyword evidence="9" id="KW-1185">Reference proteome</keyword>
<dbReference type="GO" id="GO:0006351">
    <property type="term" value="P:DNA-templated transcription"/>
    <property type="evidence" value="ECO:0007669"/>
    <property type="project" value="InterPro"/>
</dbReference>
<dbReference type="GO" id="GO:0008270">
    <property type="term" value="F:zinc ion binding"/>
    <property type="evidence" value="ECO:0007669"/>
    <property type="project" value="InterPro"/>
</dbReference>
<accession>A0A8A3P031</accession>
<dbReference type="OrthoDB" id="3163292at2759"/>
<dbReference type="SMART" id="SM00906">
    <property type="entry name" value="Fungal_trans"/>
    <property type="match status" value="1"/>
</dbReference>
<feature type="compositionally biased region" description="Polar residues" evidence="6">
    <location>
        <begin position="10"/>
        <end position="27"/>
    </location>
</feature>